<name>A0ABS6XK37_9SPHN</name>
<dbReference type="PANTHER" id="PTHR48090:SF6">
    <property type="entry name" value="SLR5056 PROTEIN"/>
    <property type="match status" value="1"/>
</dbReference>
<keyword evidence="3" id="KW-0328">Glycosyltransferase</keyword>
<reference evidence="3 4" key="1">
    <citation type="submission" date="2021-07" db="EMBL/GenBank/DDBJ databases">
        <title>Stakelama flava sp. nov., a novel endophytic bacterium isolated from branch of Kandelia candel.</title>
        <authorList>
            <person name="Tuo L."/>
        </authorList>
    </citation>
    <scope>NUCLEOTIDE SEQUENCE [LARGE SCALE GENOMIC DNA]</scope>
    <source>
        <strain evidence="3 4">CBK3Z-3</strain>
    </source>
</reference>
<evidence type="ECO:0000313" key="3">
    <source>
        <dbReference type="EMBL" id="MBW4330289.1"/>
    </source>
</evidence>
<comment type="caution">
    <text evidence="3">The sequence shown here is derived from an EMBL/GenBank/DDBJ whole genome shotgun (WGS) entry which is preliminary data.</text>
</comment>
<dbReference type="EMBL" id="JAHWZX010000004">
    <property type="protein sequence ID" value="MBW4330289.1"/>
    <property type="molecule type" value="Genomic_DNA"/>
</dbReference>
<dbReference type="PANTHER" id="PTHR48090">
    <property type="entry name" value="UNDECAPRENYL-PHOSPHATE 4-DEOXY-4-FORMAMIDO-L-ARABINOSE TRANSFERASE-RELATED"/>
    <property type="match status" value="1"/>
</dbReference>
<dbReference type="EC" id="2.4.-.-" evidence="3"/>
<dbReference type="Pfam" id="PF00535">
    <property type="entry name" value="Glycos_transf_2"/>
    <property type="match status" value="1"/>
</dbReference>
<protein>
    <submittedName>
        <fullName evidence="3">Glycosyltransferase</fullName>
        <ecNumber evidence="3">2.4.-.-</ecNumber>
    </submittedName>
</protein>
<evidence type="ECO:0000313" key="4">
    <source>
        <dbReference type="Proteomes" id="UP001197214"/>
    </source>
</evidence>
<dbReference type="RefSeq" id="WP_219237415.1">
    <property type="nucleotide sequence ID" value="NZ_JAHWZX010000004.1"/>
</dbReference>
<keyword evidence="1" id="KW-0472">Membrane</keyword>
<gene>
    <name evidence="3" type="ORF">KY084_05310</name>
</gene>
<dbReference type="Proteomes" id="UP001197214">
    <property type="component" value="Unassembled WGS sequence"/>
</dbReference>
<organism evidence="3 4">
    <name type="scientific">Stakelama flava</name>
    <dbReference type="NCBI Taxonomy" id="2860338"/>
    <lineage>
        <taxon>Bacteria</taxon>
        <taxon>Pseudomonadati</taxon>
        <taxon>Pseudomonadota</taxon>
        <taxon>Alphaproteobacteria</taxon>
        <taxon>Sphingomonadales</taxon>
        <taxon>Sphingomonadaceae</taxon>
        <taxon>Stakelama</taxon>
    </lineage>
</organism>
<evidence type="ECO:0000259" key="2">
    <source>
        <dbReference type="Pfam" id="PF00535"/>
    </source>
</evidence>
<feature type="transmembrane region" description="Helical" evidence="1">
    <location>
        <begin position="282"/>
        <end position="304"/>
    </location>
</feature>
<sequence>MRKTGTGSPLSATLVFCAYNEEASMAEKIANLRELKARTPELQFKAYVDLSTDRTLEMLREHGDLIDVVGATKRTGKAMGMRKLVGMISTDIVIFTDANVLLDPDAVPALLDHFACPDVGGVCGTLIYVNPSDSATATVNSVYWRLEERIKKEEARSGSTMGADGSIFATRRAYYPEVPAHLLDDFIVSMSTVFSGLRLISASDVCAYERLAASSSDEFRRKRRIACRAYSSHLHVAPQLARMSWKNKYKYYSHRWLRWYGAASATIATIFALIGIGDLFGAAWFGGALILIILGAATLFYSLVPGLSKFSEMAKAILATMLGITDAWRGKRYQTWQPVQNR</sequence>
<accession>A0ABS6XK37</accession>
<dbReference type="GO" id="GO:0016757">
    <property type="term" value="F:glycosyltransferase activity"/>
    <property type="evidence" value="ECO:0007669"/>
    <property type="project" value="UniProtKB-KW"/>
</dbReference>
<keyword evidence="4" id="KW-1185">Reference proteome</keyword>
<keyword evidence="1" id="KW-0812">Transmembrane</keyword>
<proteinExistence type="predicted"/>
<keyword evidence="1" id="KW-1133">Transmembrane helix</keyword>
<feature type="domain" description="Glycosyltransferase 2-like" evidence="2">
    <location>
        <begin position="14"/>
        <end position="175"/>
    </location>
</feature>
<keyword evidence="3" id="KW-0808">Transferase</keyword>
<dbReference type="InterPro" id="IPR001173">
    <property type="entry name" value="Glyco_trans_2-like"/>
</dbReference>
<feature type="transmembrane region" description="Helical" evidence="1">
    <location>
        <begin position="256"/>
        <end position="276"/>
    </location>
</feature>
<dbReference type="InterPro" id="IPR050256">
    <property type="entry name" value="Glycosyltransferase_2"/>
</dbReference>
<evidence type="ECO:0000256" key="1">
    <source>
        <dbReference type="SAM" id="Phobius"/>
    </source>
</evidence>